<dbReference type="InterPro" id="IPR036736">
    <property type="entry name" value="ACP-like_sf"/>
</dbReference>
<dbReference type="Proteomes" id="UP000197092">
    <property type="component" value="Chromosome 1"/>
</dbReference>
<organism evidence="1 2">
    <name type="scientific">Vibrio mediterranei</name>
    <dbReference type="NCBI Taxonomy" id="689"/>
    <lineage>
        <taxon>Bacteria</taxon>
        <taxon>Pseudomonadati</taxon>
        <taxon>Pseudomonadota</taxon>
        <taxon>Gammaproteobacteria</taxon>
        <taxon>Vibrionales</taxon>
        <taxon>Vibrionaceae</taxon>
        <taxon>Vibrio</taxon>
    </lineage>
</organism>
<gene>
    <name evidence="1" type="ORF">BSZ05_05070</name>
</gene>
<evidence type="ECO:0000313" key="1">
    <source>
        <dbReference type="EMBL" id="ASI89227.1"/>
    </source>
</evidence>
<proteinExistence type="predicted"/>
<dbReference type="EMBL" id="CP018308">
    <property type="protein sequence ID" value="ASI89227.1"/>
    <property type="molecule type" value="Genomic_DNA"/>
</dbReference>
<evidence type="ECO:0000313" key="2">
    <source>
        <dbReference type="Proteomes" id="UP000197092"/>
    </source>
</evidence>
<dbReference type="Gene3D" id="1.10.1200.10">
    <property type="entry name" value="ACP-like"/>
    <property type="match status" value="1"/>
</dbReference>
<dbReference type="SUPFAM" id="SSF47336">
    <property type="entry name" value="ACP-like"/>
    <property type="match status" value="1"/>
</dbReference>
<reference evidence="2" key="1">
    <citation type="submission" date="2016-12" db="EMBL/GenBank/DDBJ databases">
        <title>Comparative genomic analysis reveals the diversity, evolution, and environmental adaptation strategies of the genus Vibrio.</title>
        <authorList>
            <person name="Lin H."/>
            <person name="Wang X."/>
            <person name="Zhang X.-H."/>
        </authorList>
    </citation>
    <scope>NUCLEOTIDE SEQUENCE [LARGE SCALE GENOMIC DNA]</scope>
    <source>
        <strain evidence="2">QT6D1</strain>
    </source>
</reference>
<accession>A0AAN1FF36</accession>
<protein>
    <recommendedName>
        <fullName evidence="3">Acyl carrier protein</fullName>
    </recommendedName>
</protein>
<evidence type="ECO:0008006" key="3">
    <source>
        <dbReference type="Google" id="ProtNLM"/>
    </source>
</evidence>
<dbReference type="KEGG" id="vsh:BSZ05_05070"/>
<dbReference type="RefSeq" id="WP_231896612.1">
    <property type="nucleotide sequence ID" value="NZ_CP018308.1"/>
</dbReference>
<sequence length="72" mass="8183">MNKEQFLEELTEILQLDDQLKESVNIKDLEEWDSMAHLGVISMFDIELSKSITNAELKEVETVSDLMALAGL</sequence>
<name>A0AAN1FF36_9VIBR</name>
<dbReference type="AlphaFoldDB" id="A0AAN1FF36"/>